<dbReference type="PRINTS" id="PR01438">
    <property type="entry name" value="UNVRSLSTRESS"/>
</dbReference>
<evidence type="ECO:0000256" key="1">
    <source>
        <dbReference type="ARBA" id="ARBA00008791"/>
    </source>
</evidence>
<dbReference type="InterPro" id="IPR014729">
    <property type="entry name" value="Rossmann-like_a/b/a_fold"/>
</dbReference>
<dbReference type="PANTHER" id="PTHR46268">
    <property type="entry name" value="STRESS RESPONSE PROTEIN NHAX"/>
    <property type="match status" value="1"/>
</dbReference>
<dbReference type="PATRIC" id="fig|662479.7.peg.2555"/>
<dbReference type="Pfam" id="PF00582">
    <property type="entry name" value="Usp"/>
    <property type="match status" value="1"/>
</dbReference>
<proteinExistence type="inferred from homology"/>
<evidence type="ECO:0000313" key="4">
    <source>
        <dbReference type="Proteomes" id="UP000011550"/>
    </source>
</evidence>
<sequence length="162" mass="17724">MTPHREPVDMFDTIVIATDGSASVRRAVRVAVDLADRFDASVHALYVVDAGDVETAPERLRDEMRDALRERGEEALADVRAETDHDITVAIREGRPSGEISNYAREVGADVVAMGTRGRHGENRFLIGSVAERVVRTCPVPVLTVRQLEENTTDDLLAGDAD</sequence>
<name>M0IAT9_9EURY</name>
<dbReference type="SUPFAM" id="SSF52402">
    <property type="entry name" value="Adenine nucleotide alpha hydrolases-like"/>
    <property type="match status" value="1"/>
</dbReference>
<dbReference type="Gene3D" id="3.40.50.620">
    <property type="entry name" value="HUPs"/>
    <property type="match status" value="1"/>
</dbReference>
<dbReference type="Proteomes" id="UP000011550">
    <property type="component" value="Unassembled WGS sequence"/>
</dbReference>
<reference evidence="3 4" key="1">
    <citation type="journal article" date="2014" name="PLoS Genet.">
        <title>Phylogenetically driven sequencing of extremely halophilic archaea reveals strategies for static and dynamic osmo-response.</title>
        <authorList>
            <person name="Becker E.A."/>
            <person name="Seitzer P.M."/>
            <person name="Tritt A."/>
            <person name="Larsen D."/>
            <person name="Krusor M."/>
            <person name="Yao A.I."/>
            <person name="Wu D."/>
            <person name="Madern D."/>
            <person name="Eisen J.A."/>
            <person name="Darling A.E."/>
            <person name="Facciotti M.T."/>
        </authorList>
    </citation>
    <scope>NUCLEOTIDE SEQUENCE [LARGE SCALE GENOMIC DNA]</scope>
    <source>
        <strain evidence="3 4">ATCC BAA-1512</strain>
    </source>
</reference>
<dbReference type="InterPro" id="IPR006016">
    <property type="entry name" value="UspA"/>
</dbReference>
<protein>
    <submittedName>
        <fullName evidence="3">UpsA domain-containing protein</fullName>
    </submittedName>
</protein>
<keyword evidence="4" id="KW-1185">Reference proteome</keyword>
<dbReference type="EMBL" id="AOLN01000017">
    <property type="protein sequence ID" value="ELZ92963.1"/>
    <property type="molecule type" value="Genomic_DNA"/>
</dbReference>
<dbReference type="STRING" id="662479.C440_12619"/>
<accession>M0IAT9</accession>
<feature type="domain" description="UspA" evidence="2">
    <location>
        <begin position="10"/>
        <end position="146"/>
    </location>
</feature>
<evidence type="ECO:0000259" key="2">
    <source>
        <dbReference type="Pfam" id="PF00582"/>
    </source>
</evidence>
<comment type="similarity">
    <text evidence="1">Belongs to the universal stress protein A family.</text>
</comment>
<organism evidence="3 4">
    <name type="scientific">Haloferax mucosum ATCC BAA-1512</name>
    <dbReference type="NCBI Taxonomy" id="662479"/>
    <lineage>
        <taxon>Archaea</taxon>
        <taxon>Methanobacteriati</taxon>
        <taxon>Methanobacteriota</taxon>
        <taxon>Stenosarchaea group</taxon>
        <taxon>Halobacteria</taxon>
        <taxon>Halobacteriales</taxon>
        <taxon>Haloferacaceae</taxon>
        <taxon>Haloferax</taxon>
    </lineage>
</organism>
<dbReference type="AlphaFoldDB" id="M0IAT9"/>
<comment type="caution">
    <text evidence="3">The sequence shown here is derived from an EMBL/GenBank/DDBJ whole genome shotgun (WGS) entry which is preliminary data.</text>
</comment>
<evidence type="ECO:0000313" key="3">
    <source>
        <dbReference type="EMBL" id="ELZ92963.1"/>
    </source>
</evidence>
<dbReference type="CDD" id="cd00293">
    <property type="entry name" value="USP-like"/>
    <property type="match status" value="1"/>
</dbReference>
<gene>
    <name evidence="3" type="ORF">C440_12619</name>
</gene>
<dbReference type="PANTHER" id="PTHR46268:SF6">
    <property type="entry name" value="UNIVERSAL STRESS PROTEIN UP12"/>
    <property type="match status" value="1"/>
</dbReference>
<dbReference type="InterPro" id="IPR006015">
    <property type="entry name" value="Universal_stress_UspA"/>
</dbReference>